<keyword evidence="3 4" id="KW-0413">Isomerase</keyword>
<evidence type="ECO:0000256" key="3">
    <source>
        <dbReference type="ARBA" id="ARBA00023235"/>
    </source>
</evidence>
<protein>
    <recommendedName>
        <fullName evidence="4">Cellobiose 2-epimerase</fullName>
        <shortName evidence="4">CE</shortName>
        <ecNumber evidence="4">5.1.3.11</ecNumber>
    </recommendedName>
</protein>
<dbReference type="PANTHER" id="PTHR15108">
    <property type="entry name" value="N-ACYLGLUCOSAMINE-2-EPIMERASE"/>
    <property type="match status" value="1"/>
</dbReference>
<comment type="similarity">
    <text evidence="2">Belongs to the N-acylglucosamine 2-epimerase family.</text>
</comment>
<evidence type="ECO:0000313" key="6">
    <source>
        <dbReference type="Proteomes" id="UP000286482"/>
    </source>
</evidence>
<evidence type="ECO:0000256" key="2">
    <source>
        <dbReference type="ARBA" id="ARBA00008558"/>
    </source>
</evidence>
<evidence type="ECO:0000256" key="4">
    <source>
        <dbReference type="HAMAP-Rule" id="MF_00929"/>
    </source>
</evidence>
<evidence type="ECO:0000313" key="5">
    <source>
        <dbReference type="EMBL" id="RKF15568.1"/>
    </source>
</evidence>
<accession>A0A420E8C4</accession>
<evidence type="ECO:0000256" key="1">
    <source>
        <dbReference type="ARBA" id="ARBA00001470"/>
    </source>
</evidence>
<dbReference type="AlphaFoldDB" id="A0A420E8C4"/>
<dbReference type="EMBL" id="RAQO01000008">
    <property type="protein sequence ID" value="RKF15568.1"/>
    <property type="molecule type" value="Genomic_DNA"/>
</dbReference>
<proteinExistence type="inferred from homology"/>
<dbReference type="RefSeq" id="WP_120355654.1">
    <property type="nucleotide sequence ID" value="NZ_RAQO01000008.1"/>
</dbReference>
<dbReference type="Gene3D" id="1.50.10.10">
    <property type="match status" value="1"/>
</dbReference>
<dbReference type="GO" id="GO:0005975">
    <property type="term" value="P:carbohydrate metabolic process"/>
    <property type="evidence" value="ECO:0007669"/>
    <property type="project" value="InterPro"/>
</dbReference>
<dbReference type="Proteomes" id="UP000286482">
    <property type="component" value="Unassembled WGS sequence"/>
</dbReference>
<reference evidence="5 6" key="1">
    <citation type="submission" date="2018-09" db="EMBL/GenBank/DDBJ databases">
        <authorList>
            <person name="Wang Z."/>
        </authorList>
    </citation>
    <scope>NUCLEOTIDE SEQUENCE [LARGE SCALE GENOMIC DNA]</scope>
    <source>
        <strain evidence="5 6">ALS 81</strain>
    </source>
</reference>
<dbReference type="InterPro" id="IPR008928">
    <property type="entry name" value="6-hairpin_glycosidase_sf"/>
</dbReference>
<sequence>MSLQSMQHALSNELEHNILSYWLKHLDHEGGGFHSYADHNGTIQADFNKGVLLHSRILWTFSAAYRTFPKPEYLQAAKQAFDFLAGAAWDAEFGGVYWMLDSQCNVIDSQKHVYNQGFAIYAFSEYYLASNDPKALVLSEQLFDLIEQHAADQEFGGYLEAFDCQWEPIANSLVCDTQEDVLAEKSMNTHLHILEAYANLQRAKPQVKVESRLIHLLELFEEHIIDDKCHYGLFFQRDWQCVSQDVSYGHDIEGTWLLDDAALQVNQPTLRKRIQDSSLEMAYATLNEGRDFDGAVFNELHQQRYLDCDRIWWVQAEAMLGFYNAFEKSLDPKMLEASQHCWDIIQTQLIDHTHGEWHMQTNRFGKPYTDLPKVEPWKCPYHNGRACLEMYLRLEKLQN</sequence>
<dbReference type="InterPro" id="IPR028584">
    <property type="entry name" value="Cellobiose_2_epim"/>
</dbReference>
<name>A0A420E8C4_9ALTE</name>
<dbReference type="GO" id="GO:0047736">
    <property type="term" value="F:cellobiose epimerase activity"/>
    <property type="evidence" value="ECO:0007669"/>
    <property type="project" value="UniProtKB-UniRule"/>
</dbReference>
<dbReference type="InterPro" id="IPR010819">
    <property type="entry name" value="AGE/CE"/>
</dbReference>
<dbReference type="OrthoDB" id="5141876at2"/>
<comment type="similarity">
    <text evidence="4">Belongs to the cellobiose 2-epimerase family.</text>
</comment>
<gene>
    <name evidence="5" type="ORF">DBZ36_14360</name>
</gene>
<comment type="function">
    <text evidence="4">Catalyzes the reversible epimerization of cellobiose to 4-O-beta-D-glucopyranosyl-D-mannose (Glc-Man).</text>
</comment>
<comment type="catalytic activity">
    <reaction evidence="1 4">
        <text>D-cellobiose = beta-D-glucosyl-(1-&gt;4)-D-mannopyranose</text>
        <dbReference type="Rhea" id="RHEA:23384"/>
        <dbReference type="ChEBI" id="CHEBI:17057"/>
        <dbReference type="ChEBI" id="CHEBI:47931"/>
        <dbReference type="EC" id="5.1.3.11"/>
    </reaction>
</comment>
<keyword evidence="6" id="KW-1185">Reference proteome</keyword>
<dbReference type="InterPro" id="IPR012341">
    <property type="entry name" value="6hp_glycosidase-like_sf"/>
</dbReference>
<dbReference type="HAMAP" id="MF_00929">
    <property type="entry name" value="Cellobiose_2_epim"/>
    <property type="match status" value="1"/>
</dbReference>
<organism evidence="5 6">
    <name type="scientific">Alginatibacterium sediminis</name>
    <dbReference type="NCBI Taxonomy" id="2164068"/>
    <lineage>
        <taxon>Bacteria</taxon>
        <taxon>Pseudomonadati</taxon>
        <taxon>Pseudomonadota</taxon>
        <taxon>Gammaproteobacteria</taxon>
        <taxon>Alteromonadales</taxon>
        <taxon>Alteromonadaceae</taxon>
        <taxon>Alginatibacterium</taxon>
    </lineage>
</organism>
<dbReference type="EC" id="5.1.3.11" evidence="4"/>
<comment type="caution">
    <text evidence="5">The sequence shown here is derived from an EMBL/GenBank/DDBJ whole genome shotgun (WGS) entry which is preliminary data.</text>
</comment>
<dbReference type="Pfam" id="PF07221">
    <property type="entry name" value="GlcNAc_2-epim"/>
    <property type="match status" value="1"/>
</dbReference>
<dbReference type="SUPFAM" id="SSF48208">
    <property type="entry name" value="Six-hairpin glycosidases"/>
    <property type="match status" value="1"/>
</dbReference>